<keyword evidence="1" id="KW-0472">Membrane</keyword>
<evidence type="ECO:0000313" key="2">
    <source>
        <dbReference type="EMBL" id="UOG73989.1"/>
    </source>
</evidence>
<dbReference type="EMBL" id="CP094669">
    <property type="protein sequence ID" value="UOG73989.1"/>
    <property type="molecule type" value="Genomic_DNA"/>
</dbReference>
<feature type="transmembrane region" description="Helical" evidence="1">
    <location>
        <begin position="32"/>
        <end position="57"/>
    </location>
</feature>
<feature type="transmembrane region" description="Helical" evidence="1">
    <location>
        <begin position="104"/>
        <end position="125"/>
    </location>
</feature>
<gene>
    <name evidence="2" type="ORF">MTX78_17925</name>
</gene>
<dbReference type="RefSeq" id="WP_243797117.1">
    <property type="nucleotide sequence ID" value="NZ_CP094669.1"/>
</dbReference>
<keyword evidence="1" id="KW-0812">Transmembrane</keyword>
<reference evidence="2 3" key="1">
    <citation type="submission" date="2022-03" db="EMBL/GenBank/DDBJ databases">
        <title>Hymenobactersp. isolated from the air.</title>
        <authorList>
            <person name="Won M."/>
            <person name="Kwon S.-W."/>
        </authorList>
    </citation>
    <scope>NUCLEOTIDE SEQUENCE [LARGE SCALE GENOMIC DNA]</scope>
    <source>
        <strain evidence="2 3">KACC 21982</strain>
    </source>
</reference>
<organism evidence="2 3">
    <name type="scientific">Hymenobacter tibetensis</name>
    <dbReference type="NCBI Taxonomy" id="497967"/>
    <lineage>
        <taxon>Bacteria</taxon>
        <taxon>Pseudomonadati</taxon>
        <taxon>Bacteroidota</taxon>
        <taxon>Cytophagia</taxon>
        <taxon>Cytophagales</taxon>
        <taxon>Hymenobacteraceae</taxon>
        <taxon>Hymenobacter</taxon>
    </lineage>
</organism>
<keyword evidence="1" id="KW-1133">Transmembrane helix</keyword>
<dbReference type="Proteomes" id="UP000831113">
    <property type="component" value="Chromosome"/>
</dbReference>
<evidence type="ECO:0000256" key="1">
    <source>
        <dbReference type="SAM" id="Phobius"/>
    </source>
</evidence>
<proteinExistence type="predicted"/>
<keyword evidence="3" id="KW-1185">Reference proteome</keyword>
<evidence type="ECO:0000313" key="3">
    <source>
        <dbReference type="Proteomes" id="UP000831113"/>
    </source>
</evidence>
<protein>
    <submittedName>
        <fullName evidence="2">Uncharacterized protein</fullName>
    </submittedName>
</protein>
<sequence length="134" mass="15170">MENQVMLEPSLKATHLSRWLASAQQLKDTLTILGMHILFVFGLLFGIGIPGLILYFLRWRIVRGNSSPQRTQVLWCLGFVHEFLCVLLFQSAEIKTELHETAEWVSIGYMIGLGISLTGLIEAFYTAQRDTDAL</sequence>
<name>A0ABY4CWW4_9BACT</name>
<accession>A0ABY4CWW4</accession>
<feature type="transmembrane region" description="Helical" evidence="1">
    <location>
        <begin position="73"/>
        <end position="92"/>
    </location>
</feature>